<feature type="transmembrane region" description="Helical" evidence="1">
    <location>
        <begin position="12"/>
        <end position="32"/>
    </location>
</feature>
<dbReference type="AlphaFoldDB" id="A0A345EHK1"/>
<protein>
    <submittedName>
        <fullName evidence="2">Uncharacterized protein</fullName>
    </submittedName>
</protein>
<evidence type="ECO:0000313" key="2">
    <source>
        <dbReference type="EMBL" id="AXG11673.1"/>
    </source>
</evidence>
<keyword evidence="1" id="KW-1133">Transmembrane helix</keyword>
<accession>A0A345EHK1</accession>
<evidence type="ECO:0000256" key="1">
    <source>
        <dbReference type="SAM" id="Phobius"/>
    </source>
</evidence>
<dbReference type="RefSeq" id="WP_114606671.1">
    <property type="nucleotide sequence ID" value="NZ_CP031148.1"/>
</dbReference>
<dbReference type="Proteomes" id="UP000252985">
    <property type="component" value="Chromosome"/>
</dbReference>
<dbReference type="KEGG" id="haq:DU484_18430"/>
<dbReference type="GeneID" id="37288998"/>
<sequence>MALPLGSRDVVPLFGTLVVGFALFLVVGYLALFDVATLDSDLVLVELGVVVGYVGARVAGEWVA</sequence>
<gene>
    <name evidence="2" type="ORF">DU484_18430</name>
</gene>
<keyword evidence="1" id="KW-0812">Transmembrane</keyword>
<reference evidence="2 3" key="1">
    <citation type="submission" date="2018-07" db="EMBL/GenBank/DDBJ databases">
        <title>Genome sequences of Haloplanus sp. CBA1112.</title>
        <authorList>
            <person name="Kim Y.B."/>
            <person name="Roh S.W."/>
        </authorList>
    </citation>
    <scope>NUCLEOTIDE SEQUENCE [LARGE SCALE GENOMIC DNA]</scope>
    <source>
        <strain evidence="2 3">CBA1112</strain>
    </source>
</reference>
<evidence type="ECO:0000313" key="3">
    <source>
        <dbReference type="Proteomes" id="UP000252985"/>
    </source>
</evidence>
<dbReference type="EMBL" id="CP031148">
    <property type="protein sequence ID" value="AXG11673.1"/>
    <property type="molecule type" value="Genomic_DNA"/>
</dbReference>
<organism evidence="2 3">
    <name type="scientific">Haloplanus rubicundus</name>
    <dbReference type="NCBI Taxonomy" id="1547898"/>
    <lineage>
        <taxon>Archaea</taxon>
        <taxon>Methanobacteriati</taxon>
        <taxon>Methanobacteriota</taxon>
        <taxon>Stenosarchaea group</taxon>
        <taxon>Halobacteria</taxon>
        <taxon>Halobacteriales</taxon>
        <taxon>Haloferacaceae</taxon>
        <taxon>Haloplanus</taxon>
    </lineage>
</organism>
<proteinExistence type="predicted"/>
<name>A0A345EHK1_9EURY</name>
<keyword evidence="1" id="KW-0472">Membrane</keyword>